<dbReference type="PIRSF" id="PIRSF029745">
    <property type="entry name" value="FhaC"/>
    <property type="match status" value="1"/>
</dbReference>
<dbReference type="KEGG" id="adp:NCTC12871_01062"/>
<evidence type="ECO:0000313" key="7">
    <source>
        <dbReference type="Proteomes" id="UP000279799"/>
    </source>
</evidence>
<organism evidence="6 7">
    <name type="scientific">Actinobacillus delphinicola</name>
    <dbReference type="NCBI Taxonomy" id="51161"/>
    <lineage>
        <taxon>Bacteria</taxon>
        <taxon>Pseudomonadati</taxon>
        <taxon>Pseudomonadota</taxon>
        <taxon>Gammaproteobacteria</taxon>
        <taxon>Pasteurellales</taxon>
        <taxon>Pasteurellaceae</taxon>
        <taxon>Actinobacillus</taxon>
    </lineage>
</organism>
<dbReference type="PANTHER" id="PTHR34597:SF3">
    <property type="entry name" value="OUTER MEMBRANE TRANSPORTER CDIB"/>
    <property type="match status" value="1"/>
</dbReference>
<keyword evidence="1" id="KW-0472">Membrane</keyword>
<dbReference type="Pfam" id="PF03865">
    <property type="entry name" value="ShlB"/>
    <property type="match status" value="1"/>
</dbReference>
<sequence length="560" mass="63954">MIKKLTIFSIVIGTIPFSYGQFKDPLRQEESRLKNQKTQIESERALIKAEKFLSLHTTKEVKESQKVPTGKIYKINTISVDLNHENINLNFEPILKKYENRNLTTSQILALVKELTEVLKQAGYSTSAIGLKNNDISNGKLQFIIHWGKVKGYKVNNAIASSFKDKAMLTTLPNLTGKPLNIFELDQLIELTNRINKSTNIRILASEELEQSYIDLETKRTTLPHFYLGFNNSGAENNENGKNQLTASVFGSDLLGINDYWSLSSGYRLYKHSKRDHQNNFSANYGLPLGFYNLDLRLSRSDYSRELIGNFGRYKSEGKSKNAGARITYLLERNKYHIINLYGDIDFKKKENYLVNRLISNDKENRATLGISVIGNIFNGKIYTNLSYSHGLNWFNAKKMAIKDNHAKTMHLLNLDITWDKDFLLGRVFNYQIRFGSQYSPTNLLPDSQFSIGDEYTVRGFKGSNISGDSGFYLSQTLTLPFYPQKSYLHSLSPFIGFDMGEVIQMYPRKRTNISGFAIGVKANNPYFSTAITYAKPLKNISYNTNGNKHVIYLNMSVFF</sequence>
<dbReference type="AlphaFoldDB" id="A0A448TUC4"/>
<dbReference type="Pfam" id="PF08479">
    <property type="entry name" value="POTRA_2"/>
    <property type="match status" value="1"/>
</dbReference>
<evidence type="ECO:0000259" key="4">
    <source>
        <dbReference type="Pfam" id="PF03865"/>
    </source>
</evidence>
<dbReference type="Gene3D" id="3.10.20.310">
    <property type="entry name" value="membrane protein fhac"/>
    <property type="match status" value="1"/>
</dbReference>
<keyword evidence="1" id="KW-1134">Transmembrane beta strand</keyword>
<dbReference type="InterPro" id="IPR027282">
    <property type="entry name" value="TPS"/>
</dbReference>
<dbReference type="OrthoDB" id="290122at2"/>
<name>A0A448TUC4_9PAST</name>
<accession>A0A448TUC4</accession>
<dbReference type="RefSeq" id="WP_126599644.1">
    <property type="nucleotide sequence ID" value="NZ_LR134510.1"/>
</dbReference>
<reference evidence="6 7" key="1">
    <citation type="submission" date="2018-12" db="EMBL/GenBank/DDBJ databases">
        <authorList>
            <consortium name="Pathogen Informatics"/>
        </authorList>
    </citation>
    <scope>NUCLEOTIDE SEQUENCE [LARGE SCALE GENOMIC DNA]</scope>
    <source>
        <strain evidence="6 7">NCTC12871</strain>
    </source>
</reference>
<dbReference type="InterPro" id="IPR005565">
    <property type="entry name" value="Hemolysn_activator_HlyB_C"/>
</dbReference>
<evidence type="ECO:0000313" key="6">
    <source>
        <dbReference type="EMBL" id="VEJ09590.1"/>
    </source>
</evidence>
<dbReference type="InterPro" id="IPR013686">
    <property type="entry name" value="Polypept-transport_assoc_ShlB"/>
</dbReference>
<dbReference type="GO" id="GO:0008320">
    <property type="term" value="F:protein transmembrane transporter activity"/>
    <property type="evidence" value="ECO:0007669"/>
    <property type="project" value="TreeGrafter"/>
</dbReference>
<dbReference type="InterPro" id="IPR051544">
    <property type="entry name" value="TPS_OM_transporter"/>
</dbReference>
<dbReference type="Gene3D" id="2.40.160.50">
    <property type="entry name" value="membrane protein fhac: a member of the omp85/tpsb transporter family"/>
    <property type="match status" value="1"/>
</dbReference>
<evidence type="ECO:0000256" key="2">
    <source>
        <dbReference type="ARBA" id="ARBA00022692"/>
    </source>
</evidence>
<feature type="domain" description="Polypeptide-transport-associated ShlB-type" evidence="5">
    <location>
        <begin position="75"/>
        <end position="148"/>
    </location>
</feature>
<gene>
    <name evidence="6" type="primary">fhaC</name>
    <name evidence="6" type="ORF">NCTC12871_01062</name>
</gene>
<dbReference type="Proteomes" id="UP000279799">
    <property type="component" value="Chromosome"/>
</dbReference>
<keyword evidence="7" id="KW-1185">Reference proteome</keyword>
<evidence type="ECO:0000256" key="1">
    <source>
        <dbReference type="ARBA" id="ARBA00022452"/>
    </source>
</evidence>
<evidence type="ECO:0000259" key="5">
    <source>
        <dbReference type="Pfam" id="PF08479"/>
    </source>
</evidence>
<dbReference type="GO" id="GO:0046819">
    <property type="term" value="P:protein secretion by the type V secretion system"/>
    <property type="evidence" value="ECO:0007669"/>
    <property type="project" value="TreeGrafter"/>
</dbReference>
<feature type="domain" description="Haemolysin activator HlyB C-terminal" evidence="4">
    <location>
        <begin position="211"/>
        <end position="522"/>
    </location>
</feature>
<protein>
    <submittedName>
        <fullName evidence="6">LspB protein</fullName>
    </submittedName>
</protein>
<keyword evidence="2" id="KW-0812">Transmembrane</keyword>
<dbReference type="PANTHER" id="PTHR34597">
    <property type="entry name" value="SLR1661 PROTEIN"/>
    <property type="match status" value="1"/>
</dbReference>
<dbReference type="EMBL" id="LR134510">
    <property type="protein sequence ID" value="VEJ09590.1"/>
    <property type="molecule type" value="Genomic_DNA"/>
</dbReference>
<keyword evidence="3" id="KW-0998">Cell outer membrane</keyword>
<evidence type="ECO:0000256" key="3">
    <source>
        <dbReference type="ARBA" id="ARBA00023237"/>
    </source>
</evidence>
<dbReference type="GO" id="GO:0098046">
    <property type="term" value="C:type V protein secretion system complex"/>
    <property type="evidence" value="ECO:0007669"/>
    <property type="project" value="TreeGrafter"/>
</dbReference>
<proteinExistence type="predicted"/>